<dbReference type="Proteomes" id="UP001523369">
    <property type="component" value="Unassembled WGS sequence"/>
</dbReference>
<evidence type="ECO:0000256" key="1">
    <source>
        <dbReference type="SAM" id="Coils"/>
    </source>
</evidence>
<keyword evidence="1" id="KW-0175">Coiled coil</keyword>
<dbReference type="EMBL" id="JAMYJR010000013">
    <property type="protein sequence ID" value="MCO8271738.1"/>
    <property type="molecule type" value="Genomic_DNA"/>
</dbReference>
<name>A0ABT1DMK6_9ACTN</name>
<evidence type="ECO:0000313" key="3">
    <source>
        <dbReference type="Proteomes" id="UP001523369"/>
    </source>
</evidence>
<gene>
    <name evidence="2" type="ORF">M1L60_14165</name>
</gene>
<comment type="caution">
    <text evidence="2">The sequence shown here is derived from an EMBL/GenBank/DDBJ whole genome shotgun (WGS) entry which is preliminary data.</text>
</comment>
<keyword evidence="3" id="KW-1185">Reference proteome</keyword>
<feature type="coiled-coil region" evidence="1">
    <location>
        <begin position="39"/>
        <end position="80"/>
    </location>
</feature>
<organism evidence="2 3">
    <name type="scientific">Paractinoplanes aksuensis</name>
    <dbReference type="NCBI Taxonomy" id="2939490"/>
    <lineage>
        <taxon>Bacteria</taxon>
        <taxon>Bacillati</taxon>
        <taxon>Actinomycetota</taxon>
        <taxon>Actinomycetes</taxon>
        <taxon>Micromonosporales</taxon>
        <taxon>Micromonosporaceae</taxon>
        <taxon>Paractinoplanes</taxon>
    </lineage>
</organism>
<evidence type="ECO:0000313" key="2">
    <source>
        <dbReference type="EMBL" id="MCO8271738.1"/>
    </source>
</evidence>
<proteinExistence type="predicted"/>
<sequence length="194" mass="21207">MVVAVLVLFSLGGLAALGVYAHRQHERADDLPPVVIEPIEDLTEQAEAVGAAAERARHEADEAQLLVDSAEQTRDRAEYRYREAQFGPGPDEPRHLVERAALDAYGRGDLSAAQLDAIWRHVPGETRTGAPEEVVRTARQRYEHAAAEAVRVRQQAYVAGVAAEVLTEEERVAANELLEAKRSTRDGLPGLFAP</sequence>
<protein>
    <submittedName>
        <fullName evidence="2">Uncharacterized protein</fullName>
    </submittedName>
</protein>
<reference evidence="2 3" key="1">
    <citation type="submission" date="2022-06" db="EMBL/GenBank/DDBJ databases">
        <title>New Species of the Genus Actinoplanes, ActinopZanes ferrugineus.</title>
        <authorList>
            <person name="Ding P."/>
        </authorList>
    </citation>
    <scope>NUCLEOTIDE SEQUENCE [LARGE SCALE GENOMIC DNA]</scope>
    <source>
        <strain evidence="2 3">TRM88003</strain>
    </source>
</reference>
<dbReference type="RefSeq" id="WP_253237859.1">
    <property type="nucleotide sequence ID" value="NZ_JAMYJR010000013.1"/>
</dbReference>
<accession>A0ABT1DMK6</accession>